<keyword evidence="5" id="KW-1185">Reference proteome</keyword>
<protein>
    <submittedName>
        <fullName evidence="4">C2 calcium/lipidbinding (CaLB) region-containing protein</fullName>
    </submittedName>
</protein>
<dbReference type="SUPFAM" id="SSF52799">
    <property type="entry name" value="(Phosphotyrosine protein) phosphatases II"/>
    <property type="match status" value="1"/>
</dbReference>
<accession>L8GGI2</accession>
<keyword evidence="1" id="KW-0378">Hydrolase</keyword>
<evidence type="ECO:0000313" key="4">
    <source>
        <dbReference type="EMBL" id="ELR12175.1"/>
    </source>
</evidence>
<dbReference type="PROSITE" id="PS51181">
    <property type="entry name" value="PPASE_TENSIN"/>
    <property type="match status" value="1"/>
</dbReference>
<dbReference type="GO" id="GO:0005829">
    <property type="term" value="C:cytosol"/>
    <property type="evidence" value="ECO:0007669"/>
    <property type="project" value="TreeGrafter"/>
</dbReference>
<dbReference type="PANTHER" id="PTHR12305">
    <property type="entry name" value="PHOSPHATASE WITH HOMOLOGY TO TENSIN"/>
    <property type="match status" value="1"/>
</dbReference>
<evidence type="ECO:0000259" key="2">
    <source>
        <dbReference type="PROSITE" id="PS51181"/>
    </source>
</evidence>
<dbReference type="PROSITE" id="PS51182">
    <property type="entry name" value="C2_TENSIN"/>
    <property type="match status" value="1"/>
</dbReference>
<dbReference type="InterPro" id="IPR029023">
    <property type="entry name" value="Tensin_phosphatase"/>
</dbReference>
<feature type="domain" description="C2 tensin-type" evidence="3">
    <location>
        <begin position="154"/>
        <end position="232"/>
    </location>
</feature>
<proteinExistence type="predicted"/>
<dbReference type="KEGG" id="acan:ACA1_318300"/>
<dbReference type="Gene3D" id="3.90.190.10">
    <property type="entry name" value="Protein tyrosine phosphatase superfamily"/>
    <property type="match status" value="2"/>
</dbReference>
<organism evidence="4 5">
    <name type="scientific">Acanthamoeba castellanii (strain ATCC 30010 / Neff)</name>
    <dbReference type="NCBI Taxonomy" id="1257118"/>
    <lineage>
        <taxon>Eukaryota</taxon>
        <taxon>Amoebozoa</taxon>
        <taxon>Discosea</taxon>
        <taxon>Longamoebia</taxon>
        <taxon>Centramoebida</taxon>
        <taxon>Acanthamoebidae</taxon>
        <taxon>Acanthamoeba</taxon>
    </lineage>
</organism>
<evidence type="ECO:0000313" key="5">
    <source>
        <dbReference type="Proteomes" id="UP000011083"/>
    </source>
</evidence>
<dbReference type="InterPro" id="IPR051281">
    <property type="entry name" value="Dual-spec_lipid-protein_phosph"/>
</dbReference>
<name>L8GGI2_ACACF</name>
<dbReference type="RefSeq" id="XP_004334188.1">
    <property type="nucleotide sequence ID" value="XM_004334140.1"/>
</dbReference>
<dbReference type="Proteomes" id="UP000011083">
    <property type="component" value="Unassembled WGS sequence"/>
</dbReference>
<dbReference type="InterPro" id="IPR014020">
    <property type="entry name" value="Tensin_C2-dom"/>
</dbReference>
<evidence type="ECO:0000259" key="3">
    <source>
        <dbReference type="PROSITE" id="PS51182"/>
    </source>
</evidence>
<feature type="domain" description="Phosphatase tensin-type" evidence="2">
    <location>
        <begin position="20"/>
        <end position="149"/>
    </location>
</feature>
<reference evidence="4 5" key="1">
    <citation type="journal article" date="2013" name="Genome Biol.">
        <title>Genome of Acanthamoeba castellanii highlights extensive lateral gene transfer and early evolution of tyrosine kinase signaling.</title>
        <authorList>
            <person name="Clarke M."/>
            <person name="Lohan A.J."/>
            <person name="Liu B."/>
            <person name="Lagkouvardos I."/>
            <person name="Roy S."/>
            <person name="Zafar N."/>
            <person name="Bertelli C."/>
            <person name="Schilde C."/>
            <person name="Kianianmomeni A."/>
            <person name="Burglin T.R."/>
            <person name="Frech C."/>
            <person name="Turcotte B."/>
            <person name="Kopec K.O."/>
            <person name="Synnott J.M."/>
            <person name="Choo C."/>
            <person name="Paponov I."/>
            <person name="Finkler A."/>
            <person name="Soon Heng Tan C."/>
            <person name="Hutchins A.P."/>
            <person name="Weinmeier T."/>
            <person name="Rattei T."/>
            <person name="Chu J.S."/>
            <person name="Gimenez G."/>
            <person name="Irimia M."/>
            <person name="Rigden D.J."/>
            <person name="Fitzpatrick D.A."/>
            <person name="Lorenzo-Morales J."/>
            <person name="Bateman A."/>
            <person name="Chiu C.H."/>
            <person name="Tang P."/>
            <person name="Hegemann P."/>
            <person name="Fromm H."/>
            <person name="Raoult D."/>
            <person name="Greub G."/>
            <person name="Miranda-Saavedra D."/>
            <person name="Chen N."/>
            <person name="Nash P."/>
            <person name="Ginger M.L."/>
            <person name="Horn M."/>
            <person name="Schaap P."/>
            <person name="Caler L."/>
            <person name="Loftus B."/>
        </authorList>
    </citation>
    <scope>NUCLEOTIDE SEQUENCE [LARGE SCALE GENOMIC DNA]</scope>
    <source>
        <strain evidence="4 5">Neff</strain>
    </source>
</reference>
<dbReference type="VEuPathDB" id="AmoebaDB:ACA1_318300"/>
<evidence type="ECO:0000256" key="1">
    <source>
        <dbReference type="ARBA" id="ARBA00022801"/>
    </source>
</evidence>
<gene>
    <name evidence="4" type="ORF">ACA1_318300</name>
</gene>
<dbReference type="OrthoDB" id="18331at2759"/>
<dbReference type="InterPro" id="IPR029021">
    <property type="entry name" value="Prot-tyrosine_phosphatase-like"/>
</dbReference>
<sequence length="232" mass="26385">MLGMNKVFQAVRTKVSADKHRYQLGGYDLDLTYITERIIAMAFPSEGYEKVYRNNIDDVTRLLGEKHKSHYMIYNLSNRAYDYEKFDNHAGKGRTGTAIAAYLIYSGLFSTADKALRYFACKRSITMWGVTNPSQVRSVQYFEQVYVKGRVPSAKALVLREVIMHTIPNFDKGCSPYVEIFSTSKNSLVSSPPQGDPVFYAVDGPQVVSFPVNKIIFMEIGIVFKHVTPIYR</sequence>
<dbReference type="STRING" id="1257118.L8GGI2"/>
<dbReference type="AlphaFoldDB" id="L8GGI2"/>
<dbReference type="Gene3D" id="2.60.40.1110">
    <property type="match status" value="1"/>
</dbReference>
<dbReference type="GO" id="GO:0016314">
    <property type="term" value="F:phosphatidylinositol-3,4,5-trisphosphate 3-phosphatase activity"/>
    <property type="evidence" value="ECO:0007669"/>
    <property type="project" value="TreeGrafter"/>
</dbReference>
<dbReference type="GeneID" id="14912662"/>
<dbReference type="EMBL" id="KB008127">
    <property type="protein sequence ID" value="ELR12175.1"/>
    <property type="molecule type" value="Genomic_DNA"/>
</dbReference>
<dbReference type="PANTHER" id="PTHR12305:SF94">
    <property type="entry name" value="PHOSPHATIDYLINOSITOL-3,4,5-TRISPHOSPHATE 3-PHOSPHATASE"/>
    <property type="match status" value="1"/>
</dbReference>